<dbReference type="GO" id="GO:0030170">
    <property type="term" value="F:pyridoxal phosphate binding"/>
    <property type="evidence" value="ECO:0007669"/>
    <property type="project" value="InterPro"/>
</dbReference>
<dbReference type="CDD" id="cd06450">
    <property type="entry name" value="DOPA_deC_like"/>
    <property type="match status" value="1"/>
</dbReference>
<dbReference type="NCBIfam" id="TIGR01788">
    <property type="entry name" value="Glu-decarb-GAD"/>
    <property type="match status" value="1"/>
</dbReference>
<dbReference type="InterPro" id="IPR002129">
    <property type="entry name" value="PyrdxlP-dep_de-COase"/>
</dbReference>
<evidence type="ECO:0000256" key="9">
    <source>
        <dbReference type="RuleBase" id="RU361171"/>
    </source>
</evidence>
<keyword evidence="4 7" id="KW-0663">Pyridoxal phosphate</keyword>
<evidence type="ECO:0000256" key="3">
    <source>
        <dbReference type="ARBA" id="ARBA00012421"/>
    </source>
</evidence>
<dbReference type="Gene3D" id="3.90.1150.160">
    <property type="match status" value="1"/>
</dbReference>
<name>A0A0M7AAT1_9HYPH</name>
<dbReference type="PANTHER" id="PTHR43321:SF3">
    <property type="entry name" value="GLUTAMATE DECARBOXYLASE"/>
    <property type="match status" value="1"/>
</dbReference>
<dbReference type="GO" id="GO:0005829">
    <property type="term" value="C:cytosol"/>
    <property type="evidence" value="ECO:0007669"/>
    <property type="project" value="TreeGrafter"/>
</dbReference>
<dbReference type="GO" id="GO:0004351">
    <property type="term" value="F:glutamate decarboxylase activity"/>
    <property type="evidence" value="ECO:0007669"/>
    <property type="project" value="UniProtKB-EC"/>
</dbReference>
<keyword evidence="5 8" id="KW-0456">Lyase</keyword>
<evidence type="ECO:0000256" key="5">
    <source>
        <dbReference type="ARBA" id="ARBA00023239"/>
    </source>
</evidence>
<evidence type="ECO:0000256" key="2">
    <source>
        <dbReference type="ARBA" id="ARBA00009533"/>
    </source>
</evidence>
<comment type="similarity">
    <text evidence="2 8">Belongs to the group II decarboxylase family.</text>
</comment>
<dbReference type="GO" id="GO:0006538">
    <property type="term" value="P:L-glutamate catabolic process"/>
    <property type="evidence" value="ECO:0007669"/>
    <property type="project" value="TreeGrafter"/>
</dbReference>
<evidence type="ECO:0000256" key="8">
    <source>
        <dbReference type="RuleBase" id="RU000382"/>
    </source>
</evidence>
<dbReference type="Pfam" id="PF00282">
    <property type="entry name" value="Pyridoxal_deC"/>
    <property type="match status" value="1"/>
</dbReference>
<organism evidence="10 11">
    <name type="scientific">Roseibium alexandrii</name>
    <dbReference type="NCBI Taxonomy" id="388408"/>
    <lineage>
        <taxon>Bacteria</taxon>
        <taxon>Pseudomonadati</taxon>
        <taxon>Pseudomonadota</taxon>
        <taxon>Alphaproteobacteria</taxon>
        <taxon>Hyphomicrobiales</taxon>
        <taxon>Stappiaceae</taxon>
        <taxon>Roseibium</taxon>
    </lineage>
</organism>
<gene>
    <name evidence="10" type="primary">gadB</name>
    <name evidence="10" type="ORF">LAX5112_02853</name>
</gene>
<dbReference type="InterPro" id="IPR015424">
    <property type="entry name" value="PyrdxlP-dep_Trfase"/>
</dbReference>
<dbReference type="SUPFAM" id="SSF53383">
    <property type="entry name" value="PLP-dependent transferases"/>
    <property type="match status" value="1"/>
</dbReference>
<dbReference type="Gene3D" id="4.10.280.50">
    <property type="match status" value="1"/>
</dbReference>
<dbReference type="InterPro" id="IPR015421">
    <property type="entry name" value="PyrdxlP-dep_Trfase_major"/>
</dbReference>
<keyword evidence="11" id="KW-1185">Reference proteome</keyword>
<evidence type="ECO:0000313" key="10">
    <source>
        <dbReference type="EMBL" id="CTQ71526.1"/>
    </source>
</evidence>
<dbReference type="InterPro" id="IPR010107">
    <property type="entry name" value="Glutamate_decarboxylase"/>
</dbReference>
<proteinExistence type="inferred from homology"/>
<sequence length="462" mass="52031">MALHQSKPGRRDDVFDLYARDLSEQPLPKFRMPENSSLPDTVYNLIHDELLLDGNSRQNLATFCTTYVPPQAQQLMQDCVDKNMIDQDEYPQTAEIEHRCVHILADLWNAPDAKTTLGCSTTGSSEAAMLGGLALKWKWRKRKEAAGQPADKPNLICGPVQICWHKFARYFDVELRELPILDGELCMTAEQVAEAVDENTIGVVPTLGVTFTGVYEPVEAISKELDRIEAERGLDIPIHVDAASGGFIAPFLHEDVVWDFRLPRVKSINASGHKYGLSPLGVGWAIWREPEDLPEELIFNVDYLGGQVPTFALNFSRPAGEIVAQYYQFLRLGRKGYTDVQGACADTAQYLATELEKTGHFNMLYNGDGGLPAVCYSLKNSTDRGYTLYDVSERLRMRGWQIASYPLPANRHNLIVQRVMVRHGIGRDLMELLIEDMSRTIEFLDRNPMSNREAKASFHHGR</sequence>
<dbReference type="EMBL" id="CXWD01000010">
    <property type="protein sequence ID" value="CTQ71526.1"/>
    <property type="molecule type" value="Genomic_DNA"/>
</dbReference>
<evidence type="ECO:0000256" key="4">
    <source>
        <dbReference type="ARBA" id="ARBA00022898"/>
    </source>
</evidence>
<keyword evidence="9" id="KW-0210">Decarboxylase</keyword>
<dbReference type="Proteomes" id="UP000053235">
    <property type="component" value="Unassembled WGS sequence"/>
</dbReference>
<protein>
    <recommendedName>
        <fullName evidence="3 9">Glutamate decarboxylase</fullName>
        <ecNumber evidence="3 9">4.1.1.15</ecNumber>
    </recommendedName>
</protein>
<dbReference type="FunFam" id="4.10.280.50:FF:000001">
    <property type="entry name" value="Glutamate decarboxylase"/>
    <property type="match status" value="1"/>
</dbReference>
<dbReference type="PANTHER" id="PTHR43321">
    <property type="entry name" value="GLUTAMATE DECARBOXYLASE"/>
    <property type="match status" value="1"/>
</dbReference>
<dbReference type="STRING" id="388408.LAX5112_02853"/>
<dbReference type="Gene3D" id="3.40.640.10">
    <property type="entry name" value="Type I PLP-dependent aspartate aminotransferase-like (Major domain)"/>
    <property type="match status" value="1"/>
</dbReference>
<evidence type="ECO:0000313" key="11">
    <source>
        <dbReference type="Proteomes" id="UP000053235"/>
    </source>
</evidence>
<evidence type="ECO:0000256" key="6">
    <source>
        <dbReference type="ARBA" id="ARBA00048868"/>
    </source>
</evidence>
<evidence type="ECO:0000256" key="1">
    <source>
        <dbReference type="ARBA" id="ARBA00001933"/>
    </source>
</evidence>
<dbReference type="EC" id="4.1.1.15" evidence="3 9"/>
<dbReference type="AlphaFoldDB" id="A0A0M7AAT1"/>
<feature type="modified residue" description="N6-(pyridoxal phosphate)lysine" evidence="7">
    <location>
        <position position="274"/>
    </location>
</feature>
<accession>A0A0M7AAT1</accession>
<reference evidence="11" key="1">
    <citation type="submission" date="2015-07" db="EMBL/GenBank/DDBJ databases">
        <authorList>
            <person name="Rodrigo-Torres Lidia"/>
            <person name="Arahal R.David."/>
        </authorList>
    </citation>
    <scope>NUCLEOTIDE SEQUENCE [LARGE SCALE GENOMIC DNA]</scope>
    <source>
        <strain evidence="11">CECT 5112</strain>
    </source>
</reference>
<dbReference type="FunFam" id="3.40.640.10:FF:000017">
    <property type="entry name" value="Glutamate decarboxylase"/>
    <property type="match status" value="1"/>
</dbReference>
<comment type="cofactor">
    <cofactor evidence="1 7 8">
        <name>pyridoxal 5'-phosphate</name>
        <dbReference type="ChEBI" id="CHEBI:597326"/>
    </cofactor>
</comment>
<comment type="catalytic activity">
    <reaction evidence="6 9">
        <text>L-glutamate + H(+) = 4-aminobutanoate + CO2</text>
        <dbReference type="Rhea" id="RHEA:17785"/>
        <dbReference type="ChEBI" id="CHEBI:15378"/>
        <dbReference type="ChEBI" id="CHEBI:16526"/>
        <dbReference type="ChEBI" id="CHEBI:29985"/>
        <dbReference type="ChEBI" id="CHEBI:59888"/>
        <dbReference type="EC" id="4.1.1.15"/>
    </reaction>
</comment>
<evidence type="ECO:0000256" key="7">
    <source>
        <dbReference type="PIRSR" id="PIRSR602129-50"/>
    </source>
</evidence>